<keyword evidence="4" id="KW-1185">Reference proteome</keyword>
<feature type="region of interest" description="Disordered" evidence="1">
    <location>
        <begin position="69"/>
        <end position="151"/>
    </location>
</feature>
<feature type="transmembrane region" description="Helical" evidence="2">
    <location>
        <begin position="572"/>
        <end position="593"/>
    </location>
</feature>
<evidence type="ECO:0000313" key="3">
    <source>
        <dbReference type="EMBL" id="WOO78995.1"/>
    </source>
</evidence>
<dbReference type="Proteomes" id="UP000827549">
    <property type="component" value="Chromosome 2"/>
</dbReference>
<feature type="compositionally biased region" description="Low complexity" evidence="1">
    <location>
        <begin position="122"/>
        <end position="136"/>
    </location>
</feature>
<organism evidence="3 4">
    <name type="scientific">Vanrija pseudolonga</name>
    <dbReference type="NCBI Taxonomy" id="143232"/>
    <lineage>
        <taxon>Eukaryota</taxon>
        <taxon>Fungi</taxon>
        <taxon>Dikarya</taxon>
        <taxon>Basidiomycota</taxon>
        <taxon>Agaricomycotina</taxon>
        <taxon>Tremellomycetes</taxon>
        <taxon>Trichosporonales</taxon>
        <taxon>Trichosporonaceae</taxon>
        <taxon>Vanrija</taxon>
    </lineage>
</organism>
<protein>
    <submittedName>
        <fullName evidence="3">Uncharacterized protein</fullName>
    </submittedName>
</protein>
<accession>A0AAF0Y2H9</accession>
<feature type="transmembrane region" description="Helical" evidence="2">
    <location>
        <begin position="372"/>
        <end position="391"/>
    </location>
</feature>
<dbReference type="GeneID" id="87805778"/>
<feature type="transmembrane region" description="Helical" evidence="2">
    <location>
        <begin position="424"/>
        <end position="443"/>
    </location>
</feature>
<feature type="transmembrane region" description="Helical" evidence="2">
    <location>
        <begin position="183"/>
        <end position="204"/>
    </location>
</feature>
<evidence type="ECO:0000256" key="2">
    <source>
        <dbReference type="SAM" id="Phobius"/>
    </source>
</evidence>
<feature type="transmembrane region" description="Helical" evidence="2">
    <location>
        <begin position="339"/>
        <end position="360"/>
    </location>
</feature>
<feature type="transmembrane region" description="Helical" evidence="2">
    <location>
        <begin position="613"/>
        <end position="631"/>
    </location>
</feature>
<keyword evidence="2" id="KW-0472">Membrane</keyword>
<reference evidence="3" key="1">
    <citation type="submission" date="2023-10" db="EMBL/GenBank/DDBJ databases">
        <authorList>
            <person name="Noh H."/>
        </authorList>
    </citation>
    <scope>NUCLEOTIDE SEQUENCE</scope>
    <source>
        <strain evidence="3">DUCC4014</strain>
    </source>
</reference>
<dbReference type="EMBL" id="CP086715">
    <property type="protein sequence ID" value="WOO78995.1"/>
    <property type="molecule type" value="Genomic_DNA"/>
</dbReference>
<name>A0AAF0Y2H9_9TREE</name>
<feature type="transmembrane region" description="Helical" evidence="2">
    <location>
        <begin position="251"/>
        <end position="272"/>
    </location>
</feature>
<dbReference type="AlphaFoldDB" id="A0AAF0Y2H9"/>
<keyword evidence="2" id="KW-1133">Transmembrane helix</keyword>
<gene>
    <name evidence="3" type="ORF">LOC62_02G002531</name>
</gene>
<sequence>MPRLSYREHRAARAAAYGSDAGDSIASFSTLASHTTLGSIASPYGTFVSGQGYVPSSSQTNNFHQLRRAASNSPSLNNLSSFASGSTLSPYPSHPRHRTSSASGMPTPSEGAGTPLGGPVGGLRPSPSLSSGPVPTADDKRRRRAKNEERWRRVRAREAAHDAPVRRWAKAVGPKLGPRGSMAVVVAGAFVVRVVLTGIALFLAPAIRNRLAAEITTARAACTSGPLSPLLRLFTPLCRAALGRDDASAGIALLGAHLLLEGVLLWGAALAWAASAGAREGRTLRTRVAAVVYLILAPVLVLHDGALLRMRTIPFGLVSWALVSAYAGHDSAATAFLTAASWTDTSMAVYAPAFGVYVVGKRIWLGKKGRGYIARLLVAVVFTYTALEFALSAGPLRARLAHTAASAKDCAATRACLAPLRRLLTLQALLAGLALAPSAYFLLRAAYALRPPPGERAAGGTAVPAMIRLLPLTLTLTTAAAALGVSPSDAALPLLPLAMASALRGDDDEWAVAVQAHHVAAIALWPALARAGGTSLVSLAGGYVVAWSQLIGTKADAPSPVLRTHQIITATLARLALVSPLAPLLKTLLAPLARSAPIVSPLTPRVLSIASHAHTAFIALSLALLIVWANLRIIKTAWTIGAL</sequence>
<keyword evidence="2" id="KW-0812">Transmembrane</keyword>
<feature type="compositionally biased region" description="Low complexity" evidence="1">
    <location>
        <begin position="69"/>
        <end position="84"/>
    </location>
</feature>
<feature type="transmembrane region" description="Helical" evidence="2">
    <location>
        <begin position="284"/>
        <end position="302"/>
    </location>
</feature>
<evidence type="ECO:0000313" key="4">
    <source>
        <dbReference type="Proteomes" id="UP000827549"/>
    </source>
</evidence>
<proteinExistence type="predicted"/>
<evidence type="ECO:0000256" key="1">
    <source>
        <dbReference type="SAM" id="MobiDB-lite"/>
    </source>
</evidence>
<dbReference type="RefSeq" id="XP_062625027.1">
    <property type="nucleotide sequence ID" value="XM_062769043.1"/>
</dbReference>